<proteinExistence type="predicted"/>
<reference evidence="1" key="1">
    <citation type="submission" date="2023-11" db="EMBL/GenBank/DDBJ databases">
        <authorList>
            <person name="Poullet M."/>
        </authorList>
    </citation>
    <scope>NUCLEOTIDE SEQUENCE</scope>
    <source>
        <strain evidence="1">E1834</strain>
    </source>
</reference>
<name>A0ACB0ZUS1_MELEN</name>
<evidence type="ECO:0000313" key="2">
    <source>
        <dbReference type="Proteomes" id="UP001497535"/>
    </source>
</evidence>
<keyword evidence="2" id="KW-1185">Reference proteome</keyword>
<dbReference type="EMBL" id="CAVMJV010000049">
    <property type="protein sequence ID" value="CAK5082892.1"/>
    <property type="molecule type" value="Genomic_DNA"/>
</dbReference>
<protein>
    <submittedName>
        <fullName evidence="1">Uncharacterized protein</fullName>
    </submittedName>
</protein>
<sequence>MGILLIFGLFILAFFGFSIPIRVGVFESGRRSSHFSRALFLSVRPDRVKFFDKIRCPTRSFGSGPPTLIPMFFHFHLLENIVGYEDTCGLFQTSFCGQIK</sequence>
<comment type="caution">
    <text evidence="1">The sequence shown here is derived from an EMBL/GenBank/DDBJ whole genome shotgun (WGS) entry which is preliminary data.</text>
</comment>
<accession>A0ACB0ZUS1</accession>
<organism evidence="1 2">
    <name type="scientific">Meloidogyne enterolobii</name>
    <name type="common">Root-knot nematode worm</name>
    <name type="synonym">Meloidogyne mayaguensis</name>
    <dbReference type="NCBI Taxonomy" id="390850"/>
    <lineage>
        <taxon>Eukaryota</taxon>
        <taxon>Metazoa</taxon>
        <taxon>Ecdysozoa</taxon>
        <taxon>Nematoda</taxon>
        <taxon>Chromadorea</taxon>
        <taxon>Rhabditida</taxon>
        <taxon>Tylenchina</taxon>
        <taxon>Tylenchomorpha</taxon>
        <taxon>Tylenchoidea</taxon>
        <taxon>Meloidogynidae</taxon>
        <taxon>Meloidogyninae</taxon>
        <taxon>Meloidogyne</taxon>
    </lineage>
</organism>
<gene>
    <name evidence="1" type="ORF">MENTE1834_LOCUS30196</name>
</gene>
<dbReference type="Proteomes" id="UP001497535">
    <property type="component" value="Unassembled WGS sequence"/>
</dbReference>
<evidence type="ECO:0000313" key="1">
    <source>
        <dbReference type="EMBL" id="CAK5082892.1"/>
    </source>
</evidence>